<accession>A0A6J6EZE2</accession>
<reference evidence="1" key="1">
    <citation type="submission" date="2020-05" db="EMBL/GenBank/DDBJ databases">
        <authorList>
            <person name="Chiriac C."/>
            <person name="Salcher M."/>
            <person name="Ghai R."/>
            <person name="Kavagutti S V."/>
        </authorList>
    </citation>
    <scope>NUCLEOTIDE SEQUENCE</scope>
</reference>
<dbReference type="EMBL" id="CAEZTX010000009">
    <property type="protein sequence ID" value="CAB4577998.1"/>
    <property type="molecule type" value="Genomic_DNA"/>
</dbReference>
<dbReference type="Gene3D" id="2.40.30.100">
    <property type="entry name" value="AF2212/PG0164-like"/>
    <property type="match status" value="1"/>
</dbReference>
<dbReference type="EMBL" id="CAEZVX010000014">
    <property type="protein sequence ID" value="CAB4637043.1"/>
    <property type="molecule type" value="Genomic_DNA"/>
</dbReference>
<organism evidence="1">
    <name type="scientific">freshwater metagenome</name>
    <dbReference type="NCBI Taxonomy" id="449393"/>
    <lineage>
        <taxon>unclassified sequences</taxon>
        <taxon>metagenomes</taxon>
        <taxon>ecological metagenomes</taxon>
    </lineage>
</organism>
<evidence type="ECO:0000313" key="1">
    <source>
        <dbReference type="EMBL" id="CAB4577998.1"/>
    </source>
</evidence>
<evidence type="ECO:0000313" key="2">
    <source>
        <dbReference type="EMBL" id="CAB4637043.1"/>
    </source>
</evidence>
<protein>
    <submittedName>
        <fullName evidence="1">Unannotated protein</fullName>
    </submittedName>
</protein>
<proteinExistence type="predicted"/>
<dbReference type="InterPro" id="IPR037079">
    <property type="entry name" value="AF2212/PG0164-like_sf"/>
</dbReference>
<sequence>MSKFEFTGNVFEWRGPAPYYFIEIPVEQSVKIKESASQLTYGWGVIPVTGEIGDTEFTTSLIPKDGIYLLPIKNVVRLGEGLKVDLEVNVKLTLGKVQN</sequence>
<gene>
    <name evidence="1" type="ORF">UFOPK1755_00270</name>
    <name evidence="2" type="ORF">UFOPK2155_00243</name>
</gene>
<dbReference type="Pfam" id="PF08922">
    <property type="entry name" value="DUF1905"/>
    <property type="match status" value="1"/>
</dbReference>
<name>A0A6J6EZE2_9ZZZZ</name>
<dbReference type="AlphaFoldDB" id="A0A6J6EZE2"/>
<dbReference type="InterPro" id="IPR015018">
    <property type="entry name" value="DUF1905"/>
</dbReference>
<dbReference type="SUPFAM" id="SSF141694">
    <property type="entry name" value="AF2212/PG0164-like"/>
    <property type="match status" value="1"/>
</dbReference>